<keyword evidence="1" id="KW-0328">Glycosyltransferase</keyword>
<evidence type="ECO:0000256" key="2">
    <source>
        <dbReference type="ARBA" id="ARBA00022679"/>
    </source>
</evidence>
<dbReference type="PANTHER" id="PTHR30160">
    <property type="entry name" value="TETRAACYLDISACCHARIDE 4'-KINASE-RELATED"/>
    <property type="match status" value="1"/>
</dbReference>
<dbReference type="InterPro" id="IPR051199">
    <property type="entry name" value="LPS_LOS_Heptosyltrfase"/>
</dbReference>
<evidence type="ECO:0000256" key="1">
    <source>
        <dbReference type="ARBA" id="ARBA00022676"/>
    </source>
</evidence>
<dbReference type="EMBL" id="JAGGMQ010000001">
    <property type="protein sequence ID" value="MBP2169137.1"/>
    <property type="molecule type" value="Genomic_DNA"/>
</dbReference>
<protein>
    <submittedName>
        <fullName evidence="3">ADP-heptose:LPS heptosyltransferase</fullName>
    </submittedName>
</protein>
<dbReference type="Gene3D" id="3.40.50.2000">
    <property type="entry name" value="Glycogen Phosphorylase B"/>
    <property type="match status" value="2"/>
</dbReference>
<name>A0ABS4P936_9GAMM</name>
<reference evidence="4" key="2">
    <citation type="submission" date="2023-07" db="EMBL/GenBank/DDBJ databases">
        <title>Genome mining of underrepresented organisms for secondary metabolites.</title>
        <authorList>
            <person name="D'Agostino P.M."/>
        </authorList>
    </citation>
    <scope>NUCLEOTIDE SEQUENCE [LARGE SCALE GENOMIC DNA]</scope>
    <source>
        <strain evidence="4">WS4403</strain>
    </source>
</reference>
<comment type="caution">
    <text evidence="3">The sequence shown here is derived from an EMBL/GenBank/DDBJ whole genome shotgun (WGS) entry which is preliminary data.</text>
</comment>
<evidence type="ECO:0000313" key="3">
    <source>
        <dbReference type="EMBL" id="MBP2169137.1"/>
    </source>
</evidence>
<proteinExistence type="predicted"/>
<reference evidence="3 4" key="1">
    <citation type="submission" date="2021-03" db="EMBL/GenBank/DDBJ databases">
        <authorList>
            <person name="D'Agostino P."/>
            <person name="Huntemann M."/>
            <person name="Clum A."/>
            <person name="Spunde A."/>
            <person name="Palaniappan K."/>
            <person name="Ritter S."/>
            <person name="Mikhailova N."/>
            <person name="Chen I.-M."/>
            <person name="Stamatis D."/>
            <person name="Reddy T."/>
            <person name="O'Malley R."/>
            <person name="Daum C."/>
            <person name="Shapiro N."/>
            <person name="Ivanova N."/>
            <person name="Kyrpides N."/>
            <person name="Woyke T."/>
        </authorList>
    </citation>
    <scope>NUCLEOTIDE SEQUENCE [LARGE SCALE GENOMIC DNA]</scope>
    <source>
        <strain evidence="3 4">WS4403</strain>
    </source>
</reference>
<dbReference type="InterPro" id="IPR002201">
    <property type="entry name" value="Glyco_trans_9"/>
</dbReference>
<dbReference type="SUPFAM" id="SSF53756">
    <property type="entry name" value="UDP-Glycosyltransferase/glycogen phosphorylase"/>
    <property type="match status" value="1"/>
</dbReference>
<gene>
    <name evidence="3" type="ORF">J2125_002329</name>
</gene>
<keyword evidence="4" id="KW-1185">Reference proteome</keyword>
<dbReference type="Pfam" id="PF01075">
    <property type="entry name" value="Glyco_transf_9"/>
    <property type="match status" value="1"/>
</dbReference>
<dbReference type="Proteomes" id="UP001195624">
    <property type="component" value="Unassembled WGS sequence"/>
</dbReference>
<evidence type="ECO:0000313" key="4">
    <source>
        <dbReference type="Proteomes" id="UP001195624"/>
    </source>
</evidence>
<organism evidence="3 4">
    <name type="scientific">Winslowiella toletana</name>
    <dbReference type="NCBI Taxonomy" id="92490"/>
    <lineage>
        <taxon>Bacteria</taxon>
        <taxon>Pseudomonadati</taxon>
        <taxon>Pseudomonadota</taxon>
        <taxon>Gammaproteobacteria</taxon>
        <taxon>Enterobacterales</taxon>
        <taxon>Erwiniaceae</taxon>
        <taxon>Winslowiella</taxon>
    </lineage>
</organism>
<keyword evidence="2" id="KW-0808">Transferase</keyword>
<dbReference type="RefSeq" id="WP_026111755.1">
    <property type="nucleotide sequence ID" value="NZ_JAGGMQ010000001.1"/>
</dbReference>
<sequence>MSFLRKINRTKNNFLREIKKSALISFLKTQRFERTFDPLAVRKVLLLRLDDKIGDMVVSTGTAHLLAERGYHVSVLTGPLCCEMLRNCPYLDKVILYKKRMSLNELRAEKFDVVIDVDDVHDFERLKLAWRLKARHHVGFNKNGLNIYNIPIEYLNEEQHITERHKKILRLFNVDADIIPYRLGTSHDERNRIEHNLDYSNSDIIIAINPFSGAEDKDFSAGQIIELIAFIHSLNPAIKVVMIGQTKKVQSFADQGAYVMQNSTINTAIETVRISDVVVSTDTSIVHIANAINRQLVSIYNKRKLKDTGLSGYKIWAPNYERATQIVIEDAQVSDYVISNAFPFIKAAVEALERDLSGENHERH</sequence>
<accession>A0ABS4P936</accession>
<dbReference type="PANTHER" id="PTHR30160:SF15">
    <property type="entry name" value="GLYCOSYLTRANSFERASE HI_0523-RELATED"/>
    <property type="match status" value="1"/>
</dbReference>